<dbReference type="Proteomes" id="UP001431963">
    <property type="component" value="Unassembled WGS sequence"/>
</dbReference>
<dbReference type="Gene3D" id="3.40.50.2000">
    <property type="entry name" value="Glycogen Phosphorylase B"/>
    <property type="match status" value="2"/>
</dbReference>
<dbReference type="GO" id="GO:0016757">
    <property type="term" value="F:glycosyltransferase activity"/>
    <property type="evidence" value="ECO:0007669"/>
    <property type="project" value="UniProtKB-KW"/>
</dbReference>
<accession>A0ABU8BTR8</accession>
<gene>
    <name evidence="2" type="ORF">V6590_08030</name>
</gene>
<evidence type="ECO:0000313" key="2">
    <source>
        <dbReference type="EMBL" id="MEH7828095.1"/>
    </source>
</evidence>
<evidence type="ECO:0000313" key="3">
    <source>
        <dbReference type="Proteomes" id="UP001431963"/>
    </source>
</evidence>
<sequence>MTPPQGRRPRIAVVVKGYPRLSETFIAQELRGLELAGFDLTIVSLRHPTDRKRHPLHDEILADLLYLPEYLYQEPLRVLRGLGAAVLRPGFWRLIGPFLADLCRDPSPNRLRRLGQAMVLLREFPAGADHLHAHFIHTPASVADYAARMLGRGYTISAHAKDIWTSPDWELRGKLGRAQWTVTCTATARAHLAALAPDPGRVHLQYHGLNLDRFPPFAGQRSARDGGDPADPVRIVSVGRAVPKKGYDRLLHALAHLPAGRHWRFDHLGDGKDLPALKALAAELGIADRCHWQGAVDQTEVLAAYQAADIFALASTITGDGDRDGLPNVLVEAASQRLACVATDTSGIPELLTGDDRGWLVPADDVPALAAALDHAITDPAARAIRAAAIEAQVRQHMDYRASIHQLATLFDPTGDRP</sequence>
<feature type="domain" description="Glycosyl transferase family 1" evidence="1">
    <location>
        <begin position="227"/>
        <end position="384"/>
    </location>
</feature>
<dbReference type="RefSeq" id="WP_335421676.1">
    <property type="nucleotide sequence ID" value="NZ_JBALHR010000003.1"/>
</dbReference>
<dbReference type="SUPFAM" id="SSF53756">
    <property type="entry name" value="UDP-Glycosyltransferase/glycogen phosphorylase"/>
    <property type="match status" value="1"/>
</dbReference>
<dbReference type="Pfam" id="PF00534">
    <property type="entry name" value="Glycos_transf_1"/>
    <property type="match status" value="1"/>
</dbReference>
<dbReference type="InterPro" id="IPR001296">
    <property type="entry name" value="Glyco_trans_1"/>
</dbReference>
<keyword evidence="3" id="KW-1185">Reference proteome</keyword>
<evidence type="ECO:0000259" key="1">
    <source>
        <dbReference type="Pfam" id="PF00534"/>
    </source>
</evidence>
<name>A0ABU8BTR8_9RHOB</name>
<proteinExistence type="predicted"/>
<dbReference type="EMBL" id="JBALHR010000003">
    <property type="protein sequence ID" value="MEH7828095.1"/>
    <property type="molecule type" value="Genomic_DNA"/>
</dbReference>
<organism evidence="2 3">
    <name type="scientific">Gemmobacter denitrificans</name>
    <dbReference type="NCBI Taxonomy" id="3123040"/>
    <lineage>
        <taxon>Bacteria</taxon>
        <taxon>Pseudomonadati</taxon>
        <taxon>Pseudomonadota</taxon>
        <taxon>Alphaproteobacteria</taxon>
        <taxon>Rhodobacterales</taxon>
        <taxon>Paracoccaceae</taxon>
        <taxon>Gemmobacter</taxon>
    </lineage>
</organism>
<dbReference type="PANTHER" id="PTHR12526:SF636">
    <property type="entry name" value="BLL3647 PROTEIN"/>
    <property type="match status" value="1"/>
</dbReference>
<keyword evidence="2" id="KW-0808">Transferase</keyword>
<comment type="caution">
    <text evidence="2">The sequence shown here is derived from an EMBL/GenBank/DDBJ whole genome shotgun (WGS) entry which is preliminary data.</text>
</comment>
<dbReference type="EC" id="2.4.-.-" evidence="2"/>
<protein>
    <submittedName>
        <fullName evidence="2">Glycosyltransferase</fullName>
        <ecNumber evidence="2">2.4.-.-</ecNumber>
    </submittedName>
</protein>
<keyword evidence="2" id="KW-0328">Glycosyltransferase</keyword>
<dbReference type="PANTHER" id="PTHR12526">
    <property type="entry name" value="GLYCOSYLTRANSFERASE"/>
    <property type="match status" value="1"/>
</dbReference>
<reference evidence="2" key="1">
    <citation type="submission" date="2024-02" db="EMBL/GenBank/DDBJ databases">
        <title>Genome sequences of strain Gemmobacter sp. JM10B15.</title>
        <authorList>
            <person name="Zhang M."/>
        </authorList>
    </citation>
    <scope>NUCLEOTIDE SEQUENCE</scope>
    <source>
        <strain evidence="2">JM10B15</strain>
    </source>
</reference>